<dbReference type="AlphaFoldDB" id="A0A8C6JKE9"/>
<dbReference type="PRINTS" id="PR00759">
    <property type="entry name" value="BASICPTASE"/>
</dbReference>
<dbReference type="InterPro" id="IPR036880">
    <property type="entry name" value="Kunitz_BPTI_sf"/>
</dbReference>
<dbReference type="PANTHER" id="PTHR10083">
    <property type="entry name" value="KUNITZ-TYPE PROTEASE INHIBITOR-RELATED"/>
    <property type="match status" value="1"/>
</dbReference>
<organism evidence="2 3">
    <name type="scientific">Melopsittacus undulatus</name>
    <name type="common">Budgerigar</name>
    <name type="synonym">Psittacus undulatus</name>
    <dbReference type="NCBI Taxonomy" id="13146"/>
    <lineage>
        <taxon>Eukaryota</taxon>
        <taxon>Metazoa</taxon>
        <taxon>Chordata</taxon>
        <taxon>Craniata</taxon>
        <taxon>Vertebrata</taxon>
        <taxon>Euteleostomi</taxon>
        <taxon>Archelosauria</taxon>
        <taxon>Archosauria</taxon>
        <taxon>Dinosauria</taxon>
        <taxon>Saurischia</taxon>
        <taxon>Theropoda</taxon>
        <taxon>Coelurosauria</taxon>
        <taxon>Aves</taxon>
        <taxon>Neognathae</taxon>
        <taxon>Neoaves</taxon>
        <taxon>Telluraves</taxon>
        <taxon>Australaves</taxon>
        <taxon>Psittaciformes</taxon>
        <taxon>Psittaculidae</taxon>
        <taxon>Melopsittacus</taxon>
    </lineage>
</organism>
<dbReference type="InterPro" id="IPR050098">
    <property type="entry name" value="TFPI/VKTCI-like"/>
</dbReference>
<dbReference type="InterPro" id="IPR002223">
    <property type="entry name" value="Kunitz_BPTI"/>
</dbReference>
<dbReference type="Pfam" id="PF00014">
    <property type="entry name" value="Kunitz_BPTI"/>
    <property type="match status" value="1"/>
</dbReference>
<dbReference type="PANTHER" id="PTHR10083:SF375">
    <property type="entry name" value="BPTI_KUNITZ INHIBITOR DOMAIN-CONTAINING PROTEIN"/>
    <property type="match status" value="1"/>
</dbReference>
<reference evidence="2" key="2">
    <citation type="submission" date="2025-08" db="UniProtKB">
        <authorList>
            <consortium name="Ensembl"/>
        </authorList>
    </citation>
    <scope>IDENTIFICATION</scope>
</reference>
<reference evidence="2" key="1">
    <citation type="submission" date="2020-03" db="EMBL/GenBank/DDBJ databases">
        <title>Melopsittacus undulatus (budgerigar) genome, bMelUnd1, maternal haplotype with Z.</title>
        <authorList>
            <person name="Gedman G."/>
            <person name="Mountcastle J."/>
            <person name="Haase B."/>
            <person name="Formenti G."/>
            <person name="Wright T."/>
            <person name="Apodaca J."/>
            <person name="Pelan S."/>
            <person name="Chow W."/>
            <person name="Rhie A."/>
            <person name="Howe K."/>
            <person name="Fedrigo O."/>
            <person name="Jarvis E.D."/>
        </authorList>
    </citation>
    <scope>NUCLEOTIDE SEQUENCE [LARGE SCALE GENOMIC DNA]</scope>
</reference>
<dbReference type="GO" id="GO:0004867">
    <property type="term" value="F:serine-type endopeptidase inhibitor activity"/>
    <property type="evidence" value="ECO:0007669"/>
    <property type="project" value="InterPro"/>
</dbReference>
<evidence type="ECO:0000313" key="3">
    <source>
        <dbReference type="Proteomes" id="UP000694405"/>
    </source>
</evidence>
<dbReference type="GO" id="GO:0005615">
    <property type="term" value="C:extracellular space"/>
    <property type="evidence" value="ECO:0007669"/>
    <property type="project" value="TreeGrafter"/>
</dbReference>
<accession>A0A8C6JKE9</accession>
<dbReference type="FunFam" id="4.10.410.10:FF:000020">
    <property type="entry name" value="Collagen, type VI, alpha 3"/>
    <property type="match status" value="1"/>
</dbReference>
<keyword evidence="1" id="KW-1015">Disulfide bond</keyword>
<dbReference type="SMART" id="SM00131">
    <property type="entry name" value="KU"/>
    <property type="match status" value="1"/>
</dbReference>
<name>A0A8C6JKE9_MELUD</name>
<dbReference type="Ensembl" id="ENSMUNT00000015441.2">
    <property type="protein sequence ID" value="ENSMUNP00000013383.2"/>
    <property type="gene ID" value="ENSMUNG00000010449.2"/>
</dbReference>
<protein>
    <submittedName>
        <fullName evidence="2">Uncharacterized protein</fullName>
    </submittedName>
</protein>
<dbReference type="PROSITE" id="PS50279">
    <property type="entry name" value="BPTI_KUNITZ_2"/>
    <property type="match status" value="1"/>
</dbReference>
<dbReference type="SUPFAM" id="SSF57362">
    <property type="entry name" value="BPTI-like"/>
    <property type="match status" value="1"/>
</dbReference>
<reference evidence="2" key="3">
    <citation type="submission" date="2025-09" db="UniProtKB">
        <authorList>
            <consortium name="Ensembl"/>
        </authorList>
    </citation>
    <scope>IDENTIFICATION</scope>
</reference>
<evidence type="ECO:0000256" key="1">
    <source>
        <dbReference type="ARBA" id="ARBA00023157"/>
    </source>
</evidence>
<accession>A0A8V5HBG0</accession>
<sequence length="78" mass="9012">YQLCKKRVLFLLKKLIFTKTLSDPRCLEPMKLGDCQDYVVKWYYNKNGNSCGQLWYGACNGSSNRSETETECQATCID</sequence>
<evidence type="ECO:0000313" key="2">
    <source>
        <dbReference type="Ensembl" id="ENSMUNP00000013383.2"/>
    </source>
</evidence>
<dbReference type="Gene3D" id="4.10.410.10">
    <property type="entry name" value="Pancreatic trypsin inhibitor Kunitz domain"/>
    <property type="match status" value="1"/>
</dbReference>
<proteinExistence type="predicted"/>
<keyword evidence="3" id="KW-1185">Reference proteome</keyword>
<dbReference type="Proteomes" id="UP000694405">
    <property type="component" value="Chromosome 1"/>
</dbReference>